<dbReference type="OrthoDB" id="143422at2"/>
<dbReference type="AlphaFoldDB" id="A0A1V4IMF1"/>
<dbReference type="Pfam" id="PF07905">
    <property type="entry name" value="PucR"/>
    <property type="match status" value="1"/>
</dbReference>
<dbReference type="Gene3D" id="1.10.10.2840">
    <property type="entry name" value="PucR C-terminal helix-turn-helix domain"/>
    <property type="match status" value="1"/>
</dbReference>
<evidence type="ECO:0000256" key="1">
    <source>
        <dbReference type="ARBA" id="ARBA00006754"/>
    </source>
</evidence>
<dbReference type="STRING" id="225345.CLCHR_26780"/>
<sequence>MSILVKDILKLSTLKNMELIAGDSGIEKCIEWIYVSECLEDPLEGIKWLQGGEIVIITGVGIRKDISVLTKLIEGISEKNGVGLIINIGKYIKEVPSQAIEIADRLGMPLLTLPWEVKLVEVSKEISNAVILARIEEKFMNDFLNNILFSQMDFAVDIKAKANYFGYNLQGKCYICIIKIDGIKKIQQSKNVYDEISISRTKLKLRKIVQDILEKYSLKVPIIDNDNEIIFLNRSEENSANRLEKALREVQEIIIKRIDGISVNIGIGNSYEDLSMMRQSFSEAKMVIESLKYEETNNEIRKYNDIGVYGLIFSIQNKDVLSNYYKQILGPIIEKPKKDKEISSIRILDTYLSENCNLSVAAEKLYLHRNTLTYRIKKIEESLKCDLHNFEDCLKIKMALYIGNVL</sequence>
<dbReference type="InterPro" id="IPR012914">
    <property type="entry name" value="PucR_dom"/>
</dbReference>
<dbReference type="PANTHER" id="PTHR33744:SF1">
    <property type="entry name" value="DNA-BINDING TRANSCRIPTIONAL ACTIVATOR ADER"/>
    <property type="match status" value="1"/>
</dbReference>
<dbReference type="RefSeq" id="WP_079440318.1">
    <property type="nucleotide sequence ID" value="NZ_MZGT01000034.1"/>
</dbReference>
<accession>A0A1V4IMF1</accession>
<reference evidence="5 6" key="1">
    <citation type="submission" date="2017-03" db="EMBL/GenBank/DDBJ databases">
        <title>Genome sequence of Clostridium chromiireducens DSM 23318.</title>
        <authorList>
            <person name="Poehlein A."/>
            <person name="Daniel R."/>
        </authorList>
    </citation>
    <scope>NUCLEOTIDE SEQUENCE [LARGE SCALE GENOMIC DNA]</scope>
    <source>
        <strain evidence="5 6">DSM 23318</strain>
    </source>
</reference>
<evidence type="ECO:0000259" key="3">
    <source>
        <dbReference type="Pfam" id="PF13556"/>
    </source>
</evidence>
<dbReference type="Pfam" id="PF13556">
    <property type="entry name" value="HTH_30"/>
    <property type="match status" value="1"/>
</dbReference>
<dbReference type="InterPro" id="IPR042070">
    <property type="entry name" value="PucR_C-HTH_sf"/>
</dbReference>
<protein>
    <submittedName>
        <fullName evidence="5">Purine catabolism regulatory protein</fullName>
    </submittedName>
</protein>
<evidence type="ECO:0000259" key="2">
    <source>
        <dbReference type="Pfam" id="PF07905"/>
    </source>
</evidence>
<feature type="domain" description="CdaR GGDEF-like" evidence="4">
    <location>
        <begin position="157"/>
        <end position="288"/>
    </location>
</feature>
<feature type="domain" description="Purine catabolism PurC-like" evidence="2">
    <location>
        <begin position="7"/>
        <end position="129"/>
    </location>
</feature>
<organism evidence="5 6">
    <name type="scientific">Clostridium chromiireducens</name>
    <dbReference type="NCBI Taxonomy" id="225345"/>
    <lineage>
        <taxon>Bacteria</taxon>
        <taxon>Bacillati</taxon>
        <taxon>Bacillota</taxon>
        <taxon>Clostridia</taxon>
        <taxon>Eubacteriales</taxon>
        <taxon>Clostridiaceae</taxon>
        <taxon>Clostridium</taxon>
    </lineage>
</organism>
<dbReference type="PANTHER" id="PTHR33744">
    <property type="entry name" value="CARBOHYDRATE DIACID REGULATOR"/>
    <property type="match status" value="1"/>
</dbReference>
<evidence type="ECO:0000313" key="5">
    <source>
        <dbReference type="EMBL" id="OPJ61010.1"/>
    </source>
</evidence>
<dbReference type="InterPro" id="IPR051448">
    <property type="entry name" value="CdaR-like_regulators"/>
</dbReference>
<name>A0A1V4IMF1_9CLOT</name>
<dbReference type="InterPro" id="IPR041522">
    <property type="entry name" value="CdaR_GGDEF"/>
</dbReference>
<keyword evidence="6" id="KW-1185">Reference proteome</keyword>
<proteinExistence type="inferred from homology"/>
<dbReference type="EMBL" id="MZGT01000034">
    <property type="protein sequence ID" value="OPJ61010.1"/>
    <property type="molecule type" value="Genomic_DNA"/>
</dbReference>
<dbReference type="InterPro" id="IPR025736">
    <property type="entry name" value="PucR_C-HTH_dom"/>
</dbReference>
<feature type="domain" description="PucR C-terminal helix-turn-helix" evidence="3">
    <location>
        <begin position="346"/>
        <end position="401"/>
    </location>
</feature>
<evidence type="ECO:0000313" key="6">
    <source>
        <dbReference type="Proteomes" id="UP000191056"/>
    </source>
</evidence>
<dbReference type="Proteomes" id="UP000191056">
    <property type="component" value="Unassembled WGS sequence"/>
</dbReference>
<gene>
    <name evidence="5" type="primary">pucR_1</name>
    <name evidence="5" type="ORF">CLCHR_26780</name>
</gene>
<comment type="similarity">
    <text evidence="1">Belongs to the CdaR family.</text>
</comment>
<dbReference type="Pfam" id="PF17853">
    <property type="entry name" value="GGDEF_2"/>
    <property type="match status" value="1"/>
</dbReference>
<comment type="caution">
    <text evidence="5">The sequence shown here is derived from an EMBL/GenBank/DDBJ whole genome shotgun (WGS) entry which is preliminary data.</text>
</comment>
<evidence type="ECO:0000259" key="4">
    <source>
        <dbReference type="Pfam" id="PF17853"/>
    </source>
</evidence>